<dbReference type="AlphaFoldDB" id="A0A0L7L4Q8"/>
<dbReference type="EMBL" id="JTDY01002938">
    <property type="protein sequence ID" value="KOB70452.1"/>
    <property type="molecule type" value="Genomic_DNA"/>
</dbReference>
<comment type="caution">
    <text evidence="1">The sequence shown here is derived from an EMBL/GenBank/DDBJ whole genome shotgun (WGS) entry which is preliminary data.</text>
</comment>
<reference evidence="1 2" key="1">
    <citation type="journal article" date="2015" name="Genome Biol. Evol.">
        <title>The genome of winter moth (Operophtera brumata) provides a genomic perspective on sexual dimorphism and phenology.</title>
        <authorList>
            <person name="Derks M.F."/>
            <person name="Smit S."/>
            <person name="Salis L."/>
            <person name="Schijlen E."/>
            <person name="Bossers A."/>
            <person name="Mateman C."/>
            <person name="Pijl A.S."/>
            <person name="de Ridder D."/>
            <person name="Groenen M.A."/>
            <person name="Visser M.E."/>
            <person name="Megens H.J."/>
        </authorList>
    </citation>
    <scope>NUCLEOTIDE SEQUENCE [LARGE SCALE GENOMIC DNA]</scope>
    <source>
        <strain evidence="1">WM2013NL</strain>
        <tissue evidence="1">Head and thorax</tissue>
    </source>
</reference>
<proteinExistence type="predicted"/>
<keyword evidence="2" id="KW-1185">Reference proteome</keyword>
<sequence length="136" mass="15044">MAKKKTENSRHVFLETDQLFFQLVCLVALVGAVSAQYGGHGHGHAFSSQHISRHDGPAHVVGHGHHHDYYVNSTLQVKFKYVITHPSNAMQNPPVLDDSRISLIPAHIWKGGVMIPNPERETLLALLDGTAPPDTW</sequence>
<organism evidence="1 2">
    <name type="scientific">Operophtera brumata</name>
    <name type="common">Winter moth</name>
    <name type="synonym">Phalaena brumata</name>
    <dbReference type="NCBI Taxonomy" id="104452"/>
    <lineage>
        <taxon>Eukaryota</taxon>
        <taxon>Metazoa</taxon>
        <taxon>Ecdysozoa</taxon>
        <taxon>Arthropoda</taxon>
        <taxon>Hexapoda</taxon>
        <taxon>Insecta</taxon>
        <taxon>Pterygota</taxon>
        <taxon>Neoptera</taxon>
        <taxon>Endopterygota</taxon>
        <taxon>Lepidoptera</taxon>
        <taxon>Glossata</taxon>
        <taxon>Ditrysia</taxon>
        <taxon>Geometroidea</taxon>
        <taxon>Geometridae</taxon>
        <taxon>Larentiinae</taxon>
        <taxon>Operophtera</taxon>
    </lineage>
</organism>
<evidence type="ECO:0000313" key="1">
    <source>
        <dbReference type="EMBL" id="KOB70452.1"/>
    </source>
</evidence>
<gene>
    <name evidence="1" type="ORF">OBRU01_05474</name>
</gene>
<evidence type="ECO:0000313" key="2">
    <source>
        <dbReference type="Proteomes" id="UP000037510"/>
    </source>
</evidence>
<dbReference type="Proteomes" id="UP000037510">
    <property type="component" value="Unassembled WGS sequence"/>
</dbReference>
<accession>A0A0L7L4Q8</accession>
<name>A0A0L7L4Q8_OPEBR</name>
<protein>
    <submittedName>
        <fullName evidence="1">Putative adult cuticle protein</fullName>
    </submittedName>
</protein>